<dbReference type="EMBL" id="AFYH01108242">
    <property type="status" value="NOT_ANNOTATED_CDS"/>
    <property type="molecule type" value="Genomic_DNA"/>
</dbReference>
<dbReference type="eggNOG" id="ENOG502QUDT">
    <property type="taxonomic scope" value="Eukaryota"/>
</dbReference>
<dbReference type="EMBL" id="AFYH01108239">
    <property type="status" value="NOT_ANNOTATED_CDS"/>
    <property type="molecule type" value="Genomic_DNA"/>
</dbReference>
<accession>M3XLH9</accession>
<evidence type="ECO:0000256" key="2">
    <source>
        <dbReference type="SAM" id="MobiDB-lite"/>
    </source>
</evidence>
<feature type="coiled-coil region" evidence="1">
    <location>
        <begin position="345"/>
        <end position="393"/>
    </location>
</feature>
<evidence type="ECO:0000313" key="3">
    <source>
        <dbReference type="Ensembl" id="ENSLACP00000023585.1"/>
    </source>
</evidence>
<dbReference type="GeneTree" id="ENSGT00670000099350"/>
<dbReference type="PANTHER" id="PTHR18881">
    <property type="entry name" value="POLYAMINE-MODULATED FACTOR 1-BINDING PROTEIN 1-RELATED"/>
    <property type="match status" value="1"/>
</dbReference>
<feature type="region of interest" description="Disordered" evidence="2">
    <location>
        <begin position="167"/>
        <end position="190"/>
    </location>
</feature>
<keyword evidence="1" id="KW-0175">Coiled coil</keyword>
<dbReference type="EMBL" id="AFYH01108241">
    <property type="status" value="NOT_ANNOTATED_CDS"/>
    <property type="molecule type" value="Genomic_DNA"/>
</dbReference>
<dbReference type="OMA" id="SNQAKDQ"/>
<dbReference type="InterPro" id="IPR037391">
    <property type="entry name" value="PMF1-bd"/>
</dbReference>
<proteinExistence type="predicted"/>
<dbReference type="GO" id="GO:0007283">
    <property type="term" value="P:spermatogenesis"/>
    <property type="evidence" value="ECO:0007669"/>
    <property type="project" value="TreeGrafter"/>
</dbReference>
<reference evidence="3" key="3">
    <citation type="submission" date="2025-09" db="UniProtKB">
        <authorList>
            <consortium name="Ensembl"/>
        </authorList>
    </citation>
    <scope>IDENTIFICATION</scope>
</reference>
<dbReference type="EMBL" id="AFYH01108233">
    <property type="status" value="NOT_ANNOTATED_CDS"/>
    <property type="molecule type" value="Genomic_DNA"/>
</dbReference>
<feature type="compositionally biased region" description="Polar residues" evidence="2">
    <location>
        <begin position="34"/>
        <end position="44"/>
    </location>
</feature>
<dbReference type="EMBL" id="AFYH01108234">
    <property type="status" value="NOT_ANNOTATED_CDS"/>
    <property type="molecule type" value="Genomic_DNA"/>
</dbReference>
<feature type="coiled-coil region" evidence="1">
    <location>
        <begin position="542"/>
        <end position="604"/>
    </location>
</feature>
<keyword evidence="4" id="KW-1185">Reference proteome</keyword>
<evidence type="ECO:0000313" key="4">
    <source>
        <dbReference type="Proteomes" id="UP000008672"/>
    </source>
</evidence>
<organism evidence="3 4">
    <name type="scientific">Latimeria chalumnae</name>
    <name type="common">Coelacanth</name>
    <dbReference type="NCBI Taxonomy" id="7897"/>
    <lineage>
        <taxon>Eukaryota</taxon>
        <taxon>Metazoa</taxon>
        <taxon>Chordata</taxon>
        <taxon>Craniata</taxon>
        <taxon>Vertebrata</taxon>
        <taxon>Euteleostomi</taxon>
        <taxon>Coelacanthiformes</taxon>
        <taxon>Coelacanthidae</taxon>
        <taxon>Latimeria</taxon>
    </lineage>
</organism>
<dbReference type="EMBL" id="AFYH01108238">
    <property type="status" value="NOT_ANNOTATED_CDS"/>
    <property type="molecule type" value="Genomic_DNA"/>
</dbReference>
<dbReference type="HOGENOM" id="CLU_419157_0_0_1"/>
<sequence>MAGPGWRSWEQPLRDRGDAAGAGGSSSSSWASTDPLSPTAGSRSSEGEGARLSQVHRPAEMQKLLGEFRALYQERLRRLDETSNGSEEMLRLKLRILQSYVDDLSEQNDVLVQTMEEIEGEANRKVTSLETKLQNLRSRLLLSEEELESLRQMVSAQRLDRPCLPRLPVPTKHLSGSTATHPISLSQEQSMEQEELRCQLASKEQLILCLQEQLRDMAYTQEKSREEVEDREHKIQQLQETITELHHEISLKESENLTQLQDLHLLENRIKTLSQKIWQSEETITQLQTELEQVQGGLSDSSHERVSPHVSSSQESLPHSSRANELLKAELERRDATILHLQKDVLLLQEKRDGLLAELDAQEQRIYQLQAELKGKEAELEQKQNRILHLHQELETSVQLYEDSRKQVSESKTCLSRVEGENQTLRTCQLQQTAELEKLNATIQDLKVSARDADTTLQSEAVERQKEMEKRLLECQAEVQTGSEVIHSLRLELQESNQRAEDIKSQLHGVRAKMESVRSEYSMTLRKGKETEEQLRTLEHIHKDLRVTVSEQQETMKELETKLEQQLESLYLSENKMVRQEQNLRDLEAERSRLQEHCQELQAENSHLYVRLDTQSLAVEDQQTFLSREVTIKLKHSHDQRDQMSCSSILNFKK</sequence>
<dbReference type="PANTHER" id="PTHR18881:SF2">
    <property type="entry name" value="POLYAMINE-MODULATED FACTOR 1-BINDING PROTEIN 1"/>
    <property type="match status" value="1"/>
</dbReference>
<feature type="compositionally biased region" description="Polar residues" evidence="2">
    <location>
        <begin position="174"/>
        <end position="183"/>
    </location>
</feature>
<dbReference type="EMBL" id="AFYH01108235">
    <property type="status" value="NOT_ANNOTATED_CDS"/>
    <property type="molecule type" value="Genomic_DNA"/>
</dbReference>
<feature type="coiled-coil region" evidence="1">
    <location>
        <begin position="486"/>
        <end position="513"/>
    </location>
</feature>
<dbReference type="InParanoid" id="M3XLH9"/>
<reference evidence="3" key="2">
    <citation type="submission" date="2025-08" db="UniProtKB">
        <authorList>
            <consortium name="Ensembl"/>
        </authorList>
    </citation>
    <scope>IDENTIFICATION</scope>
</reference>
<evidence type="ECO:0000256" key="1">
    <source>
        <dbReference type="SAM" id="Coils"/>
    </source>
</evidence>
<reference evidence="4" key="1">
    <citation type="submission" date="2011-08" db="EMBL/GenBank/DDBJ databases">
        <title>The draft genome of Latimeria chalumnae.</title>
        <authorList>
            <person name="Di Palma F."/>
            <person name="Alfoldi J."/>
            <person name="Johnson J."/>
            <person name="Berlin A."/>
            <person name="Gnerre S."/>
            <person name="Jaffe D."/>
            <person name="MacCallum I."/>
            <person name="Young S."/>
            <person name="Walker B.J."/>
            <person name="Lander E."/>
            <person name="Lindblad-Toh K."/>
        </authorList>
    </citation>
    <scope>NUCLEOTIDE SEQUENCE [LARGE SCALE GENOMIC DNA]</scope>
    <source>
        <strain evidence="4">Wild caught</strain>
    </source>
</reference>
<dbReference type="Ensembl" id="ENSLACT00000025650.1">
    <property type="protein sequence ID" value="ENSLACP00000023585.1"/>
    <property type="gene ID" value="ENSLACG00000022140.1"/>
</dbReference>
<feature type="compositionally biased region" description="Polar residues" evidence="2">
    <location>
        <begin position="309"/>
        <end position="322"/>
    </location>
</feature>
<feature type="coiled-coil region" evidence="1">
    <location>
        <begin position="193"/>
        <end position="290"/>
    </location>
</feature>
<feature type="region of interest" description="Disordered" evidence="2">
    <location>
        <begin position="295"/>
        <end position="322"/>
    </location>
</feature>
<dbReference type="EMBL" id="AFYH01108240">
    <property type="status" value="NOT_ANNOTATED_CDS"/>
    <property type="molecule type" value="Genomic_DNA"/>
</dbReference>
<dbReference type="AlphaFoldDB" id="M3XLH9"/>
<feature type="region of interest" description="Disordered" evidence="2">
    <location>
        <begin position="1"/>
        <end position="57"/>
    </location>
</feature>
<dbReference type="Proteomes" id="UP000008672">
    <property type="component" value="Unassembled WGS sequence"/>
</dbReference>
<protein>
    <submittedName>
        <fullName evidence="3">Uncharacterized protein</fullName>
    </submittedName>
</protein>
<name>M3XLH9_LATCH</name>
<feature type="coiled-coil region" evidence="1">
    <location>
        <begin position="101"/>
        <end position="153"/>
    </location>
</feature>
<dbReference type="STRING" id="7897.ENSLACP00000023585"/>
<dbReference type="EMBL" id="AFYH01108236">
    <property type="status" value="NOT_ANNOTATED_CDS"/>
    <property type="molecule type" value="Genomic_DNA"/>
</dbReference>
<dbReference type="EMBL" id="AFYH01108237">
    <property type="status" value="NOT_ANNOTATED_CDS"/>
    <property type="molecule type" value="Genomic_DNA"/>
</dbReference>